<dbReference type="AlphaFoldDB" id="Q6UVS6"/>
<name>Q6UVS6_TUPAK</name>
<evidence type="ECO:0000313" key="1">
    <source>
        <dbReference type="EMBL" id="AAQ18748.1"/>
    </source>
</evidence>
<dbReference type="EMBL" id="AY359242">
    <property type="protein sequence ID" value="AAQ18748.1"/>
    <property type="molecule type" value="Genomic_DNA"/>
</dbReference>
<organism evidence="1">
    <name type="scientific">Tupiella akineta</name>
    <name type="common">Green alga</name>
    <name type="synonym">Pseudendoclonium akinetum</name>
    <dbReference type="NCBI Taxonomy" id="160070"/>
    <lineage>
        <taxon>Eukaryota</taxon>
        <taxon>Viridiplantae</taxon>
        <taxon>Chlorophyta</taxon>
        <taxon>core chlorophytes</taxon>
        <taxon>Ulvophyceae</taxon>
        <taxon>OUU clade</taxon>
        <taxon>Ulotrichales</taxon>
        <taxon>Tupiellaceae</taxon>
        <taxon>Tupiella</taxon>
    </lineage>
</organism>
<reference evidence="1" key="1">
    <citation type="submission" date="2003-08" db="EMBL/GenBank/DDBJ databases">
        <authorList>
            <person name="Pombert J.-F."/>
            <person name="Otis C."/>
            <person name="Lemieux C."/>
            <person name="Turmel M."/>
        </authorList>
    </citation>
    <scope>NUCLEOTIDE SEQUENCE</scope>
    <source>
        <strain evidence="1">UTEX 1912</strain>
    </source>
</reference>
<reference evidence="1" key="2">
    <citation type="journal article" date="2004" name="Mol. Biol. Evol.">
        <title>The complete mitochondrial DNA sequence of the green alga Pseudendoclonium akinetum (Ulvophyceae) highlights distinctive evolutionary trends in the chlorophyta and suggests a sister-group relationship between the Ulvophyceae and Chlorophyceae.</title>
        <authorList>
            <person name="Pombert J.F."/>
            <person name="Otis C."/>
            <person name="Lemieux C."/>
            <person name="Turmel M."/>
        </authorList>
    </citation>
    <scope>NUCLEOTIDE SEQUENCE</scope>
    <source>
        <strain evidence="1">UTEX 1912</strain>
    </source>
</reference>
<gene>
    <name evidence="1" type="primary">orf66a</name>
</gene>
<proteinExistence type="predicted"/>
<dbReference type="RefSeq" id="YP_025789.1">
    <property type="nucleotide sequence ID" value="NC_005926.1"/>
</dbReference>
<accession>Q6UVS6</accession>
<keyword evidence="1" id="KW-0496">Mitochondrion</keyword>
<protein>
    <submittedName>
        <fullName evidence="1">Uncharacterized protein</fullName>
    </submittedName>
</protein>
<geneLocation type="mitochondrion" evidence="1"/>
<dbReference type="GeneID" id="2847021"/>
<sequence>MLLKVYSQRPSERSFAVAWQPQIYINQQKYEGGHLPKRRPLSACLLLRSYPKEELRKGFVLTVKLK</sequence>